<feature type="compositionally biased region" description="Basic and acidic residues" evidence="1">
    <location>
        <begin position="30"/>
        <end position="42"/>
    </location>
</feature>
<dbReference type="EMBL" id="GL380011">
    <property type="protein sequence ID" value="EGT42273.1"/>
    <property type="molecule type" value="Genomic_DNA"/>
</dbReference>
<feature type="region of interest" description="Disordered" evidence="1">
    <location>
        <begin position="1"/>
        <end position="54"/>
    </location>
</feature>
<sequence length="171" mass="19061">MTSKEPGTPPALKSSSASSNEDGEGQGWDSHGEDVGQERQEHPANPIMEELAQPEDGTHEFRAIRHMMELHDIQQKHFMRLTQSHLRAIQERLLLETRQVALLQERSHIILQLLLDQSQKKPVGGGSEAETKLCQACSHQGHHPVDPVQPAEEKPMSLEPTDNQADNPPPV</sequence>
<gene>
    <name evidence="2" type="ORF">CAEBREN_23702</name>
</gene>
<evidence type="ECO:0000256" key="1">
    <source>
        <dbReference type="SAM" id="MobiDB-lite"/>
    </source>
</evidence>
<reference evidence="3" key="1">
    <citation type="submission" date="2011-07" db="EMBL/GenBank/DDBJ databases">
        <authorList>
            <consortium name="Caenorhabditis brenneri Sequencing and Analysis Consortium"/>
            <person name="Wilson R.K."/>
        </authorList>
    </citation>
    <scope>NUCLEOTIDE SEQUENCE [LARGE SCALE GENOMIC DNA]</scope>
    <source>
        <strain evidence="3">PB2801</strain>
    </source>
</reference>
<feature type="region of interest" description="Disordered" evidence="1">
    <location>
        <begin position="118"/>
        <end position="171"/>
    </location>
</feature>
<dbReference type="InParanoid" id="G0P1A8"/>
<dbReference type="Proteomes" id="UP000008068">
    <property type="component" value="Unassembled WGS sequence"/>
</dbReference>
<evidence type="ECO:0000313" key="3">
    <source>
        <dbReference type="Proteomes" id="UP000008068"/>
    </source>
</evidence>
<keyword evidence="3" id="KW-1185">Reference proteome</keyword>
<proteinExistence type="predicted"/>
<dbReference type="HOGENOM" id="CLU_1587948_0_0_1"/>
<protein>
    <submittedName>
        <fullName evidence="2">Uncharacterized protein</fullName>
    </submittedName>
</protein>
<organism evidence="3">
    <name type="scientific">Caenorhabditis brenneri</name>
    <name type="common">Nematode worm</name>
    <dbReference type="NCBI Taxonomy" id="135651"/>
    <lineage>
        <taxon>Eukaryota</taxon>
        <taxon>Metazoa</taxon>
        <taxon>Ecdysozoa</taxon>
        <taxon>Nematoda</taxon>
        <taxon>Chromadorea</taxon>
        <taxon>Rhabditida</taxon>
        <taxon>Rhabditina</taxon>
        <taxon>Rhabditomorpha</taxon>
        <taxon>Rhabditoidea</taxon>
        <taxon>Rhabditidae</taxon>
        <taxon>Peloderinae</taxon>
        <taxon>Caenorhabditis</taxon>
    </lineage>
</organism>
<name>G0P1A8_CAEBE</name>
<feature type="compositionally biased region" description="Polar residues" evidence="1">
    <location>
        <begin position="160"/>
        <end position="171"/>
    </location>
</feature>
<dbReference type="AlphaFoldDB" id="G0P1A8"/>
<evidence type="ECO:0000313" key="2">
    <source>
        <dbReference type="EMBL" id="EGT42273.1"/>
    </source>
</evidence>
<accession>G0P1A8</accession>